<dbReference type="OrthoDB" id="1932754at2759"/>
<reference evidence="2 3" key="1">
    <citation type="journal article" date="2020" name="IScience">
        <title>Genome Sequencing of the Endangered Kingdonia uniflora (Circaeasteraceae, Ranunculales) Reveals Potential Mechanisms of Evolutionary Specialization.</title>
        <authorList>
            <person name="Sun Y."/>
            <person name="Deng T."/>
            <person name="Zhang A."/>
            <person name="Moore M.J."/>
            <person name="Landis J.B."/>
            <person name="Lin N."/>
            <person name="Zhang H."/>
            <person name="Zhang X."/>
            <person name="Huang J."/>
            <person name="Zhang X."/>
            <person name="Sun H."/>
            <person name="Wang H."/>
        </authorList>
    </citation>
    <scope>NUCLEOTIDE SEQUENCE [LARGE SCALE GENOMIC DNA]</scope>
    <source>
        <strain evidence="2">TB1705</strain>
        <tissue evidence="2">Leaf</tissue>
    </source>
</reference>
<name>A0A7J7LIF8_9MAGN</name>
<feature type="non-terminal residue" evidence="2">
    <location>
        <position position="1"/>
    </location>
</feature>
<evidence type="ECO:0000313" key="2">
    <source>
        <dbReference type="EMBL" id="KAF6142446.1"/>
    </source>
</evidence>
<dbReference type="EMBL" id="JACGCM010002254">
    <property type="protein sequence ID" value="KAF6142446.1"/>
    <property type="molecule type" value="Genomic_DNA"/>
</dbReference>
<dbReference type="Proteomes" id="UP000541444">
    <property type="component" value="Unassembled WGS sequence"/>
</dbReference>
<gene>
    <name evidence="2" type="ORF">GIB67_039410</name>
</gene>
<evidence type="ECO:0000313" key="3">
    <source>
        <dbReference type="Proteomes" id="UP000541444"/>
    </source>
</evidence>
<keyword evidence="3" id="KW-1185">Reference proteome</keyword>
<organism evidence="2 3">
    <name type="scientific">Kingdonia uniflora</name>
    <dbReference type="NCBI Taxonomy" id="39325"/>
    <lineage>
        <taxon>Eukaryota</taxon>
        <taxon>Viridiplantae</taxon>
        <taxon>Streptophyta</taxon>
        <taxon>Embryophyta</taxon>
        <taxon>Tracheophyta</taxon>
        <taxon>Spermatophyta</taxon>
        <taxon>Magnoliopsida</taxon>
        <taxon>Ranunculales</taxon>
        <taxon>Circaeasteraceae</taxon>
        <taxon>Kingdonia</taxon>
    </lineage>
</organism>
<feature type="region of interest" description="Disordered" evidence="1">
    <location>
        <begin position="85"/>
        <end position="123"/>
    </location>
</feature>
<evidence type="ECO:0000256" key="1">
    <source>
        <dbReference type="SAM" id="MobiDB-lite"/>
    </source>
</evidence>
<proteinExistence type="predicted"/>
<feature type="compositionally biased region" description="Polar residues" evidence="1">
    <location>
        <begin position="86"/>
        <end position="102"/>
    </location>
</feature>
<dbReference type="AlphaFoldDB" id="A0A7J7LIF8"/>
<protein>
    <recommendedName>
        <fullName evidence="4">Transposase MuDR plant domain-containing protein</fullName>
    </recommendedName>
</protein>
<accession>A0A7J7LIF8</accession>
<comment type="caution">
    <text evidence="2">The sequence shown here is derived from an EMBL/GenBank/DDBJ whole genome shotgun (WGS) entry which is preliminary data.</text>
</comment>
<evidence type="ECO:0008006" key="4">
    <source>
        <dbReference type="Google" id="ProtNLM"/>
    </source>
</evidence>
<sequence length="369" mass="42653">HDPRSLSVRGSSVIVDCICHVYNTDEWSSALYHCSFWRGNRTSKDRINCYLCWRKYKTYPLRAHSSYEDFVTLLEETSKIRPEDWLSTTKDTGSGRGLSTTKAGGPLRHNSFPDPEPEYRGYPETNGRWLDPCRLRPFVDDENDSLKTICTDVPPSDEPSIPQSNVHLSNEPVLTNVPQSNEPYQTIPTNVPLSNEPSILQSSIHLSNEPVLTNVPPSNEPILTNVPFSIEPETIIGQTEPSAEFRFELQPEQVKDLLDWIELKNHIRAYAVVNKFNLKHILSNEYKIMERCKGHKCFWQIYMTRSVGSAIFRMRGSFQHAYQLLKSYFAKVRLVNPDFVFDIQTTSCKDKRFTKYFWCFGPPKKLINY</sequence>